<dbReference type="EMBL" id="LANU01000003">
    <property type="protein sequence ID" value="KJV63289.1"/>
    <property type="molecule type" value="Genomic_DNA"/>
</dbReference>
<dbReference type="Proteomes" id="UP000033546">
    <property type="component" value="Unassembled WGS sequence"/>
</dbReference>
<dbReference type="RefSeq" id="WP_045805048.1">
    <property type="nucleotide sequence ID" value="NZ_LANU01000003.1"/>
</dbReference>
<dbReference type="AlphaFoldDB" id="A0A0F3N8N7"/>
<proteinExistence type="predicted"/>
<accession>A0A0F3N8N7</accession>
<dbReference type="PATRIC" id="fig|1359167.3.peg.709"/>
<evidence type="ECO:0000313" key="2">
    <source>
        <dbReference type="Proteomes" id="UP000033546"/>
    </source>
</evidence>
<evidence type="ECO:0000313" key="1">
    <source>
        <dbReference type="EMBL" id="KJV63289.1"/>
    </source>
</evidence>
<protein>
    <submittedName>
        <fullName evidence="1">Uncharacterized protein</fullName>
    </submittedName>
</protein>
<sequence>MPYEIIRYTNLEHILKKILKISEMPHLSFYQHQGSKNESLCNFVSKNINHITPQQLYQNYKDATKQYPQIQIINTECLINFSLLNRIKNKFYESLHIQEVFELLVIGIIETKCSQSYNIHNHSIHRINESNRYTHMHLQNLVFLELYAEPIWKKHNQVFTEYLNQLYNLRILILKGRVPSALLVNSKLYGKFNDCTFTADQIEYLFLENYPISIISHFPNLKFLQIKIKQQILVHNVIQLSKYLHPNYKTLEHLVLVNTTIENNKATYVAHNSNGHYYLTTFLLTNIKVQNISNTEHNIKIFSSRSSTYQPPNNTNLIYQFLYNRDERILYPFNKSTQPLKGNNIYNINISIKEKNNTAASYAKLLTQNINHTYNQSTSQSITHTADYTYNKHNSQNLGNKDIFKINDEPFVSDVQPRIPLPYKKRKLNTDDYNLTAQTPNHILYHQDSTSTTNYDSFNNTQPGNDKPFISGVQTRIPLPHKKRKLNTDDYNLTAQTPNHILYYQDSTNPTNYDSFNNTQPGNDEPFISGVQTRIPLPHKKRKLNTDDYNLTAQTPNHILYYQDSTNPTNYDSFNNTQPKC</sequence>
<name>A0A0F3N8N7_9RICK</name>
<reference evidence="1 2" key="1">
    <citation type="submission" date="2015-02" db="EMBL/GenBank/DDBJ databases">
        <title>Genome Sequencing of Rickettsiales.</title>
        <authorList>
            <person name="Daugherty S.C."/>
            <person name="Su Q."/>
            <person name="Abolude K."/>
            <person name="Beier-Sexton M."/>
            <person name="Carlyon J.A."/>
            <person name="Carter R."/>
            <person name="Day N.P."/>
            <person name="Dumler S.J."/>
            <person name="Dyachenko V."/>
            <person name="Godinez A."/>
            <person name="Kurtti T.J."/>
            <person name="Lichay M."/>
            <person name="Mullins K.E."/>
            <person name="Ott S."/>
            <person name="Pappas-Brown V."/>
            <person name="Paris D.H."/>
            <person name="Patel P."/>
            <person name="Richards A.L."/>
            <person name="Sadzewicz L."/>
            <person name="Sears K."/>
            <person name="Seidman D."/>
            <person name="Sengamalay N."/>
            <person name="Stenos J."/>
            <person name="Tallon L.J."/>
            <person name="Vincent G."/>
            <person name="Fraser C.M."/>
            <person name="Munderloh U."/>
            <person name="Dunning-Hotopp J.C."/>
        </authorList>
    </citation>
    <scope>NUCLEOTIDE SEQUENCE [LARGE SCALE GENOMIC DNA]</scope>
    <source>
        <strain evidence="1 2">EmCRT</strain>
    </source>
</reference>
<organism evidence="1 2">
    <name type="scientific">Ehrlichia cf. muris str. EmCRT</name>
    <dbReference type="NCBI Taxonomy" id="1359167"/>
    <lineage>
        <taxon>Bacteria</taxon>
        <taxon>Pseudomonadati</taxon>
        <taxon>Pseudomonadota</taxon>
        <taxon>Alphaproteobacteria</taxon>
        <taxon>Rickettsiales</taxon>
        <taxon>Anaplasmataceae</taxon>
        <taxon>Ehrlichia</taxon>
    </lineage>
</organism>
<comment type="caution">
    <text evidence="1">The sequence shown here is derived from an EMBL/GenBank/DDBJ whole genome shotgun (WGS) entry which is preliminary data.</text>
</comment>
<gene>
    <name evidence="1" type="ORF">EMUCRT_0735</name>
</gene>